<protein>
    <recommendedName>
        <fullName evidence="2">NADPH-dependent FMN reductase-like domain-containing protein</fullName>
    </recommendedName>
</protein>
<keyword evidence="1" id="KW-0472">Membrane</keyword>
<keyword evidence="4" id="KW-1185">Reference proteome</keyword>
<evidence type="ECO:0000259" key="2">
    <source>
        <dbReference type="Pfam" id="PF03358"/>
    </source>
</evidence>
<dbReference type="EMBL" id="CP111021">
    <property type="protein sequence ID" value="WAR15903.1"/>
    <property type="molecule type" value="Genomic_DNA"/>
</dbReference>
<dbReference type="Gene3D" id="3.40.50.360">
    <property type="match status" value="1"/>
</dbReference>
<keyword evidence="1" id="KW-1133">Transmembrane helix</keyword>
<dbReference type="InterPro" id="IPR005025">
    <property type="entry name" value="FMN_Rdtase-like_dom"/>
</dbReference>
<evidence type="ECO:0000256" key="1">
    <source>
        <dbReference type="SAM" id="Phobius"/>
    </source>
</evidence>
<evidence type="ECO:0000313" key="4">
    <source>
        <dbReference type="Proteomes" id="UP001164746"/>
    </source>
</evidence>
<feature type="domain" description="NADPH-dependent FMN reductase-like" evidence="2">
    <location>
        <begin position="60"/>
        <end position="171"/>
    </location>
</feature>
<gene>
    <name evidence="3" type="ORF">MAR_030497</name>
</gene>
<proteinExistence type="predicted"/>
<sequence length="214" mass="23986">MFFSYPLGKLDKLLTRTPETERPQIRTRIFCLYRDLVLVLLLYNVLIQILAITTADLEDPAEMEFSMLKKPLHFYKDRSQAPKWLSEANEKILTADALLLISCEYNHCIPPALSNMVDHFPGSSFAWKPSGLITYSPGIYGGMRAAMQLRALTGELGCISVSNIFGIPEVHKAIDENGTALNSHMDSGLEKLMKQLDWTATAFKNMRSTNGVPS</sequence>
<dbReference type="Proteomes" id="UP001164746">
    <property type="component" value="Chromosome 10"/>
</dbReference>
<dbReference type="PANTHER" id="PTHR30543:SF21">
    <property type="entry name" value="NAD(P)H-DEPENDENT FMN REDUCTASE LOT6"/>
    <property type="match status" value="1"/>
</dbReference>
<reference evidence="3" key="1">
    <citation type="submission" date="2022-11" db="EMBL/GenBank/DDBJ databases">
        <title>Centuries of genome instability and evolution in soft-shell clam transmissible cancer (bioRxiv).</title>
        <authorList>
            <person name="Hart S.F.M."/>
            <person name="Yonemitsu M.A."/>
            <person name="Giersch R.M."/>
            <person name="Beal B.F."/>
            <person name="Arriagada G."/>
            <person name="Davis B.W."/>
            <person name="Ostrander E.A."/>
            <person name="Goff S.P."/>
            <person name="Metzger M.J."/>
        </authorList>
    </citation>
    <scope>NUCLEOTIDE SEQUENCE</scope>
    <source>
        <strain evidence="3">MELC-2E11</strain>
        <tissue evidence="3">Siphon/mantle</tissue>
    </source>
</reference>
<evidence type="ECO:0000313" key="3">
    <source>
        <dbReference type="EMBL" id="WAR15903.1"/>
    </source>
</evidence>
<dbReference type="PANTHER" id="PTHR30543">
    <property type="entry name" value="CHROMATE REDUCTASE"/>
    <property type="match status" value="1"/>
</dbReference>
<dbReference type="InterPro" id="IPR050712">
    <property type="entry name" value="NAD(P)H-dep_reductase"/>
</dbReference>
<dbReference type="Pfam" id="PF03358">
    <property type="entry name" value="FMN_red"/>
    <property type="match status" value="1"/>
</dbReference>
<keyword evidence="1" id="KW-0812">Transmembrane</keyword>
<accession>A0ABY7F140</accession>
<dbReference type="InterPro" id="IPR029039">
    <property type="entry name" value="Flavoprotein-like_sf"/>
</dbReference>
<feature type="transmembrane region" description="Helical" evidence="1">
    <location>
        <begin position="32"/>
        <end position="52"/>
    </location>
</feature>
<organism evidence="3 4">
    <name type="scientific">Mya arenaria</name>
    <name type="common">Soft-shell clam</name>
    <dbReference type="NCBI Taxonomy" id="6604"/>
    <lineage>
        <taxon>Eukaryota</taxon>
        <taxon>Metazoa</taxon>
        <taxon>Spiralia</taxon>
        <taxon>Lophotrochozoa</taxon>
        <taxon>Mollusca</taxon>
        <taxon>Bivalvia</taxon>
        <taxon>Autobranchia</taxon>
        <taxon>Heteroconchia</taxon>
        <taxon>Euheterodonta</taxon>
        <taxon>Imparidentia</taxon>
        <taxon>Neoheterodontei</taxon>
        <taxon>Myida</taxon>
        <taxon>Myoidea</taxon>
        <taxon>Myidae</taxon>
        <taxon>Mya</taxon>
    </lineage>
</organism>
<dbReference type="SUPFAM" id="SSF52218">
    <property type="entry name" value="Flavoproteins"/>
    <property type="match status" value="1"/>
</dbReference>
<name>A0ABY7F140_MYAAR</name>